<keyword evidence="2 3" id="KW-0472">Membrane</keyword>
<dbReference type="EMBL" id="CACVKT020001211">
    <property type="protein sequence ID" value="CAC5366008.1"/>
    <property type="molecule type" value="Genomic_DNA"/>
</dbReference>
<dbReference type="InterPro" id="IPR001478">
    <property type="entry name" value="PDZ"/>
</dbReference>
<dbReference type="GO" id="GO:0030054">
    <property type="term" value="C:cell junction"/>
    <property type="evidence" value="ECO:0007669"/>
    <property type="project" value="TreeGrafter"/>
</dbReference>
<accession>A0A6J8AE03</accession>
<keyword evidence="3" id="KW-1133">Transmembrane helix</keyword>
<feature type="domain" description="PDZ" evidence="4">
    <location>
        <begin position="7"/>
        <end position="94"/>
    </location>
</feature>
<dbReference type="GO" id="GO:0019901">
    <property type="term" value="F:protein kinase binding"/>
    <property type="evidence" value="ECO:0007669"/>
    <property type="project" value="TreeGrafter"/>
</dbReference>
<evidence type="ECO:0000256" key="2">
    <source>
        <dbReference type="ARBA" id="ARBA00023136"/>
    </source>
</evidence>
<keyword evidence="3" id="KW-0812">Transmembrane</keyword>
<gene>
    <name evidence="5" type="ORF">MCOR_6470</name>
</gene>
<evidence type="ECO:0000313" key="5">
    <source>
        <dbReference type="EMBL" id="CAC5366008.1"/>
    </source>
</evidence>
<dbReference type="GO" id="GO:0043113">
    <property type="term" value="P:receptor clustering"/>
    <property type="evidence" value="ECO:0007669"/>
    <property type="project" value="TreeGrafter"/>
</dbReference>
<evidence type="ECO:0000259" key="4">
    <source>
        <dbReference type="PROSITE" id="PS50106"/>
    </source>
</evidence>
<dbReference type="GO" id="GO:0016323">
    <property type="term" value="C:basolateral plasma membrane"/>
    <property type="evidence" value="ECO:0007669"/>
    <property type="project" value="TreeGrafter"/>
</dbReference>
<dbReference type="GO" id="GO:0045197">
    <property type="term" value="P:establishment or maintenance of epithelial cell apical/basal polarity"/>
    <property type="evidence" value="ECO:0007669"/>
    <property type="project" value="TreeGrafter"/>
</dbReference>
<feature type="transmembrane region" description="Helical" evidence="3">
    <location>
        <begin position="127"/>
        <end position="146"/>
    </location>
</feature>
<dbReference type="Proteomes" id="UP000507470">
    <property type="component" value="Unassembled WGS sequence"/>
</dbReference>
<dbReference type="InterPro" id="IPR050614">
    <property type="entry name" value="Synaptic_Scaffolding_LAP-MAGUK"/>
</dbReference>
<comment type="subcellular location">
    <subcellularLocation>
        <location evidence="1">Membrane</location>
    </subcellularLocation>
</comment>
<dbReference type="InterPro" id="IPR036034">
    <property type="entry name" value="PDZ_sf"/>
</dbReference>
<dbReference type="Gene3D" id="2.30.42.10">
    <property type="match status" value="1"/>
</dbReference>
<proteinExistence type="predicted"/>
<organism evidence="5 6">
    <name type="scientific">Mytilus coruscus</name>
    <name type="common">Sea mussel</name>
    <dbReference type="NCBI Taxonomy" id="42192"/>
    <lineage>
        <taxon>Eukaryota</taxon>
        <taxon>Metazoa</taxon>
        <taxon>Spiralia</taxon>
        <taxon>Lophotrochozoa</taxon>
        <taxon>Mollusca</taxon>
        <taxon>Bivalvia</taxon>
        <taxon>Autobranchia</taxon>
        <taxon>Pteriomorphia</taxon>
        <taxon>Mytilida</taxon>
        <taxon>Mytiloidea</taxon>
        <taxon>Mytilidae</taxon>
        <taxon>Mytilinae</taxon>
        <taxon>Mytilus</taxon>
    </lineage>
</organism>
<reference evidence="5 6" key="1">
    <citation type="submission" date="2020-06" db="EMBL/GenBank/DDBJ databases">
        <authorList>
            <person name="Li R."/>
            <person name="Bekaert M."/>
        </authorList>
    </citation>
    <scope>NUCLEOTIDE SEQUENCE [LARGE SCALE GENOMIC DNA]</scope>
    <source>
        <strain evidence="6">wild</strain>
    </source>
</reference>
<dbReference type="GO" id="GO:0097120">
    <property type="term" value="P:receptor localization to synapse"/>
    <property type="evidence" value="ECO:0007669"/>
    <property type="project" value="TreeGrafter"/>
</dbReference>
<keyword evidence="6" id="KW-1185">Reference proteome</keyword>
<evidence type="ECO:0000256" key="1">
    <source>
        <dbReference type="ARBA" id="ARBA00004370"/>
    </source>
</evidence>
<dbReference type="GO" id="GO:0098609">
    <property type="term" value="P:cell-cell adhesion"/>
    <property type="evidence" value="ECO:0007669"/>
    <property type="project" value="TreeGrafter"/>
</dbReference>
<evidence type="ECO:0000313" key="6">
    <source>
        <dbReference type="Proteomes" id="UP000507470"/>
    </source>
</evidence>
<dbReference type="SUPFAM" id="SSF50156">
    <property type="entry name" value="PDZ domain-like"/>
    <property type="match status" value="1"/>
</dbReference>
<evidence type="ECO:0000256" key="3">
    <source>
        <dbReference type="SAM" id="Phobius"/>
    </source>
</evidence>
<dbReference type="OrthoDB" id="123971at2759"/>
<protein>
    <submittedName>
        <fullName evidence="5">SYNJ2BP</fullName>
    </submittedName>
</protein>
<dbReference type="AlphaFoldDB" id="A0A6J8AE03"/>
<dbReference type="PANTHER" id="PTHR23119">
    <property type="entry name" value="DISCS LARGE"/>
    <property type="match status" value="1"/>
</dbReference>
<sequence>MDLIEEQIELPRGTNGLGFNIRGGIDVPHLKNDHGIFVTKIRDIGTAYEDGRLKEGDKILEVNGEDLRNVSHNEAVQVFLKAGTNVKMLVQHNAEAFYKNKLKEFERLDKILNQKEKDITENSSSSLIWTALGVSVVVIAGSLFFAKKYNKLPDL</sequence>
<dbReference type="PANTHER" id="PTHR23119:SF51">
    <property type="entry name" value="DISKS LARGE 1 TUMOR SUPPRESSOR PROTEIN"/>
    <property type="match status" value="1"/>
</dbReference>
<dbReference type="SMART" id="SM00228">
    <property type="entry name" value="PDZ"/>
    <property type="match status" value="1"/>
</dbReference>
<dbReference type="Pfam" id="PF00595">
    <property type="entry name" value="PDZ"/>
    <property type="match status" value="1"/>
</dbReference>
<name>A0A6J8AE03_MYTCO</name>
<dbReference type="PROSITE" id="PS50106">
    <property type="entry name" value="PDZ"/>
    <property type="match status" value="1"/>
</dbReference>